<feature type="transmembrane region" description="Helical" evidence="7">
    <location>
        <begin position="83"/>
        <end position="101"/>
    </location>
</feature>
<protein>
    <submittedName>
        <fullName evidence="9">Phosphatase PAP2 family protein</fullName>
    </submittedName>
</protein>
<gene>
    <name evidence="9" type="ORF">EI293_16040</name>
</gene>
<dbReference type="SUPFAM" id="SSF48317">
    <property type="entry name" value="Acid phosphatase/Vanadium-dependent haloperoxidase"/>
    <property type="match status" value="1"/>
</dbReference>
<evidence type="ECO:0000256" key="1">
    <source>
        <dbReference type="ARBA" id="ARBA00004651"/>
    </source>
</evidence>
<evidence type="ECO:0000256" key="6">
    <source>
        <dbReference type="ARBA" id="ARBA00023136"/>
    </source>
</evidence>
<evidence type="ECO:0000256" key="7">
    <source>
        <dbReference type="SAM" id="Phobius"/>
    </source>
</evidence>
<comment type="subcellular location">
    <subcellularLocation>
        <location evidence="1">Cell membrane</location>
        <topology evidence="1">Multi-pass membrane protein</topology>
    </subcellularLocation>
</comment>
<feature type="transmembrane region" description="Helical" evidence="7">
    <location>
        <begin position="25"/>
        <end position="50"/>
    </location>
</feature>
<accession>A0A428K7P5</accession>
<evidence type="ECO:0000313" key="9">
    <source>
        <dbReference type="EMBL" id="RSK42425.1"/>
    </source>
</evidence>
<reference evidence="9 10" key="1">
    <citation type="submission" date="2018-12" db="EMBL/GenBank/DDBJ databases">
        <authorList>
            <person name="Feng G."/>
            <person name="Zhu H."/>
        </authorList>
    </citation>
    <scope>NUCLEOTIDE SEQUENCE [LARGE SCALE GENOMIC DNA]</scope>
    <source>
        <strain evidence="9 10">LMG 26000</strain>
    </source>
</reference>
<evidence type="ECO:0000259" key="8">
    <source>
        <dbReference type="SMART" id="SM00014"/>
    </source>
</evidence>
<keyword evidence="5 7" id="KW-1133">Transmembrane helix</keyword>
<organism evidence="9 10">
    <name type="scientific">Hymenobacter perfusus</name>
    <dbReference type="NCBI Taxonomy" id="1236770"/>
    <lineage>
        <taxon>Bacteria</taxon>
        <taxon>Pseudomonadati</taxon>
        <taxon>Bacteroidota</taxon>
        <taxon>Cytophagia</taxon>
        <taxon>Cytophagales</taxon>
        <taxon>Hymenobacteraceae</taxon>
        <taxon>Hymenobacter</taxon>
    </lineage>
</organism>
<keyword evidence="4" id="KW-0378">Hydrolase</keyword>
<comment type="caution">
    <text evidence="9">The sequence shown here is derived from an EMBL/GenBank/DDBJ whole genome shotgun (WGS) entry which is preliminary data.</text>
</comment>
<dbReference type="Pfam" id="PF01569">
    <property type="entry name" value="PAP2"/>
    <property type="match status" value="1"/>
</dbReference>
<dbReference type="GO" id="GO:0005886">
    <property type="term" value="C:plasma membrane"/>
    <property type="evidence" value="ECO:0007669"/>
    <property type="project" value="UniProtKB-SubCell"/>
</dbReference>
<evidence type="ECO:0000256" key="2">
    <source>
        <dbReference type="ARBA" id="ARBA00022475"/>
    </source>
</evidence>
<keyword evidence="3 7" id="KW-0812">Transmembrane</keyword>
<evidence type="ECO:0000313" key="10">
    <source>
        <dbReference type="Proteomes" id="UP000270291"/>
    </source>
</evidence>
<dbReference type="CDD" id="cd01610">
    <property type="entry name" value="PAP2_like"/>
    <property type="match status" value="1"/>
</dbReference>
<evidence type="ECO:0000256" key="4">
    <source>
        <dbReference type="ARBA" id="ARBA00022801"/>
    </source>
</evidence>
<evidence type="ECO:0000256" key="5">
    <source>
        <dbReference type="ARBA" id="ARBA00022989"/>
    </source>
</evidence>
<dbReference type="EMBL" id="RWIU01000005">
    <property type="protein sequence ID" value="RSK42425.1"/>
    <property type="molecule type" value="Genomic_DNA"/>
</dbReference>
<dbReference type="SMART" id="SM00014">
    <property type="entry name" value="acidPPc"/>
    <property type="match status" value="1"/>
</dbReference>
<proteinExistence type="predicted"/>
<dbReference type="OrthoDB" id="882709at2"/>
<keyword evidence="2" id="KW-1003">Cell membrane</keyword>
<dbReference type="InterPro" id="IPR036938">
    <property type="entry name" value="PAP2/HPO_sf"/>
</dbReference>
<dbReference type="Proteomes" id="UP000270291">
    <property type="component" value="Unassembled WGS sequence"/>
</dbReference>
<feature type="domain" description="Phosphatidic acid phosphatase type 2/haloperoxidase" evidence="8">
    <location>
        <begin position="109"/>
        <end position="222"/>
    </location>
</feature>
<dbReference type="PANTHER" id="PTHR14969:SF62">
    <property type="entry name" value="DECAPRENYLPHOSPHORYL-5-PHOSPHORIBOSE PHOSPHATASE RV3807C-RELATED"/>
    <property type="match status" value="1"/>
</dbReference>
<feature type="transmembrane region" description="Helical" evidence="7">
    <location>
        <begin position="108"/>
        <end position="132"/>
    </location>
</feature>
<dbReference type="Gene3D" id="1.20.144.10">
    <property type="entry name" value="Phosphatidic acid phosphatase type 2/haloperoxidase"/>
    <property type="match status" value="1"/>
</dbReference>
<dbReference type="AlphaFoldDB" id="A0A428K7P5"/>
<evidence type="ECO:0000256" key="3">
    <source>
        <dbReference type="ARBA" id="ARBA00022692"/>
    </source>
</evidence>
<dbReference type="GO" id="GO:0016787">
    <property type="term" value="F:hydrolase activity"/>
    <property type="evidence" value="ECO:0007669"/>
    <property type="project" value="UniProtKB-KW"/>
</dbReference>
<name>A0A428K7P5_9BACT</name>
<dbReference type="PANTHER" id="PTHR14969">
    <property type="entry name" value="SPHINGOSINE-1-PHOSPHATE PHOSPHOHYDROLASE"/>
    <property type="match status" value="1"/>
</dbReference>
<dbReference type="InterPro" id="IPR000326">
    <property type="entry name" value="PAP2/HPO"/>
</dbReference>
<keyword evidence="6 7" id="KW-0472">Membrane</keyword>
<sequence>MEIESTGRRENIQAYSMMKIYKAYALNRISIGSLLVLSSVPLILLLIVAVDEPLAGLLHRHGALLRPFFVGFMWVHDATTTPLLTPWLWLALLLVFAVARLRRWPHCTIWLVALLTFVSSQGLRNMMALYFHRPRPWQVFGDLAANADFWQLAGRFNAFPSGHAANAAGLLLPWALRFPRARPWLLGWLGLVCLGRVVLEFHWLSDVVAGAALGLLLTCIWELATGWLQPVPIIQATSPVPNAS</sequence>
<keyword evidence="10" id="KW-1185">Reference proteome</keyword>